<dbReference type="Gene3D" id="3.40.50.150">
    <property type="entry name" value="Vaccinia Virus protein VP39"/>
    <property type="match status" value="1"/>
</dbReference>
<comment type="subcellular location">
    <subcellularLocation>
        <location evidence="5">Cytoplasm</location>
    </subcellularLocation>
</comment>
<protein>
    <recommendedName>
        <fullName evidence="5">Protein-lysine N-methyltransferase EFM4</fullName>
        <ecNumber evidence="5">2.1.1.-</ecNumber>
    </recommendedName>
    <alternativeName>
        <fullName evidence="5">Elongation factor methyltransferase 4</fullName>
    </alternativeName>
</protein>
<dbReference type="GO" id="GO:0005737">
    <property type="term" value="C:cytoplasm"/>
    <property type="evidence" value="ECO:0007669"/>
    <property type="project" value="UniProtKB-SubCell"/>
</dbReference>
<evidence type="ECO:0000313" key="8">
    <source>
        <dbReference type="Proteomes" id="UP001210925"/>
    </source>
</evidence>
<dbReference type="AlphaFoldDB" id="A0AAD5ULU5"/>
<dbReference type="GO" id="GO:0016279">
    <property type="term" value="F:protein-lysine N-methyltransferase activity"/>
    <property type="evidence" value="ECO:0007669"/>
    <property type="project" value="UniProtKB-UniRule"/>
</dbReference>
<dbReference type="Pfam" id="PF13847">
    <property type="entry name" value="Methyltransf_31"/>
    <property type="match status" value="1"/>
</dbReference>
<keyword evidence="1 5" id="KW-0963">Cytoplasm</keyword>
<keyword evidence="2 5" id="KW-0489">Methyltransferase</keyword>
<keyword evidence="3 5" id="KW-0808">Transferase</keyword>
<feature type="domain" description="Methyltransferase" evidence="6">
    <location>
        <begin position="58"/>
        <end position="185"/>
    </location>
</feature>
<dbReference type="SUPFAM" id="SSF53335">
    <property type="entry name" value="S-adenosyl-L-methionine-dependent methyltransferases"/>
    <property type="match status" value="1"/>
</dbReference>
<dbReference type="InterPro" id="IPR029063">
    <property type="entry name" value="SAM-dependent_MTases_sf"/>
</dbReference>
<dbReference type="CDD" id="cd02440">
    <property type="entry name" value="AdoMet_MTases"/>
    <property type="match status" value="1"/>
</dbReference>
<organism evidence="7 8">
    <name type="scientific">Boothiomyces macroporosus</name>
    <dbReference type="NCBI Taxonomy" id="261099"/>
    <lineage>
        <taxon>Eukaryota</taxon>
        <taxon>Fungi</taxon>
        <taxon>Fungi incertae sedis</taxon>
        <taxon>Chytridiomycota</taxon>
        <taxon>Chytridiomycota incertae sedis</taxon>
        <taxon>Chytridiomycetes</taxon>
        <taxon>Rhizophydiales</taxon>
        <taxon>Terramycetaceae</taxon>
        <taxon>Boothiomyces</taxon>
    </lineage>
</organism>
<dbReference type="HAMAP" id="MF_03188">
    <property type="entry name" value="Methyltr_EFM4"/>
    <property type="match status" value="1"/>
</dbReference>
<reference evidence="7" key="1">
    <citation type="submission" date="2020-05" db="EMBL/GenBank/DDBJ databases">
        <title>Phylogenomic resolution of chytrid fungi.</title>
        <authorList>
            <person name="Stajich J.E."/>
            <person name="Amses K."/>
            <person name="Simmons R."/>
            <person name="Seto K."/>
            <person name="Myers J."/>
            <person name="Bonds A."/>
            <person name="Quandt C.A."/>
            <person name="Barry K."/>
            <person name="Liu P."/>
            <person name="Grigoriev I."/>
            <person name="Longcore J.E."/>
            <person name="James T.Y."/>
        </authorList>
    </citation>
    <scope>NUCLEOTIDE SEQUENCE</scope>
    <source>
        <strain evidence="7">PLAUS21</strain>
    </source>
</reference>
<comment type="caution">
    <text evidence="7">The sequence shown here is derived from an EMBL/GenBank/DDBJ whole genome shotgun (WGS) entry which is preliminary data.</text>
</comment>
<dbReference type="PANTHER" id="PTHR12843">
    <property type="entry name" value="PROTEIN-LYSINE N-METHYLTRANSFERASE METTL10"/>
    <property type="match status" value="1"/>
</dbReference>
<dbReference type="GO" id="GO:0032259">
    <property type="term" value="P:methylation"/>
    <property type="evidence" value="ECO:0007669"/>
    <property type="project" value="UniProtKB-KW"/>
</dbReference>
<evidence type="ECO:0000256" key="3">
    <source>
        <dbReference type="ARBA" id="ARBA00022679"/>
    </source>
</evidence>
<dbReference type="PANTHER" id="PTHR12843:SF5">
    <property type="entry name" value="EEF1A LYSINE METHYLTRANSFERASE 2"/>
    <property type="match status" value="1"/>
</dbReference>
<comment type="similarity">
    <text evidence="5">Belongs to the class I-like SAM-binding methyltransferase superfamily. EFM4 family.</text>
</comment>
<sequence>MENIEELNASKLGTLEYWDTLYQKEVENFNDFGDEGEIWFGQDSAERMCEWVQDNLPSSTSILDLGTGNGHLLFELHSMGFTNLLGVDYAPNSIELCKTIANDKEMEIEFKVMDILQPVGLQFDLVMDKGTFDAISLSEIKEKKPTEQYVESVGRLVKQGGLFMITSCNWTTEELLIRFGREFEKYDLIKYPTFTFGGQQGQTITSVIFKKK</sequence>
<evidence type="ECO:0000313" key="7">
    <source>
        <dbReference type="EMBL" id="KAJ3258844.1"/>
    </source>
</evidence>
<dbReference type="EC" id="2.1.1.-" evidence="5"/>
<evidence type="ECO:0000256" key="1">
    <source>
        <dbReference type="ARBA" id="ARBA00022490"/>
    </source>
</evidence>
<keyword evidence="4 5" id="KW-0949">S-adenosyl-L-methionine</keyword>
<dbReference type="InterPro" id="IPR026635">
    <property type="entry name" value="Efm4/METTL10"/>
</dbReference>
<keyword evidence="8" id="KW-1185">Reference proteome</keyword>
<proteinExistence type="inferred from homology"/>
<dbReference type="InterPro" id="IPR025714">
    <property type="entry name" value="Methyltranfer_dom"/>
</dbReference>
<comment type="function">
    <text evidence="5">S-adenosyl-L-methionine-dependent protein-lysine N-methyltransferase that mono- and dimethylates elongation factor 1-alpha at 'Lys-316'. May play a role in intracellular transport.</text>
</comment>
<dbReference type="Proteomes" id="UP001210925">
    <property type="component" value="Unassembled WGS sequence"/>
</dbReference>
<evidence type="ECO:0000256" key="5">
    <source>
        <dbReference type="HAMAP-Rule" id="MF_03188"/>
    </source>
</evidence>
<name>A0AAD5ULU5_9FUNG</name>
<evidence type="ECO:0000256" key="4">
    <source>
        <dbReference type="ARBA" id="ARBA00022691"/>
    </source>
</evidence>
<dbReference type="GO" id="GO:0016192">
    <property type="term" value="P:vesicle-mediated transport"/>
    <property type="evidence" value="ECO:0007669"/>
    <property type="project" value="UniProtKB-UniRule"/>
</dbReference>
<evidence type="ECO:0000259" key="6">
    <source>
        <dbReference type="Pfam" id="PF13847"/>
    </source>
</evidence>
<keyword evidence="5" id="KW-0813">Transport</keyword>
<accession>A0AAD5ULU5</accession>
<gene>
    <name evidence="5" type="primary">EFM4</name>
    <name evidence="7" type="ORF">HK103_003226</name>
</gene>
<evidence type="ECO:0000256" key="2">
    <source>
        <dbReference type="ARBA" id="ARBA00022603"/>
    </source>
</evidence>
<dbReference type="EMBL" id="JADGKB010000023">
    <property type="protein sequence ID" value="KAJ3258844.1"/>
    <property type="molecule type" value="Genomic_DNA"/>
</dbReference>